<dbReference type="PIRSF" id="PIRSF039033">
    <property type="entry name" value="START_dom"/>
    <property type="match status" value="1"/>
</dbReference>
<protein>
    <submittedName>
        <fullName evidence="2">START domain-containing protein</fullName>
    </submittedName>
</protein>
<dbReference type="InterPro" id="IPR002913">
    <property type="entry name" value="START_lipid-bd_dom"/>
</dbReference>
<reference evidence="2 3" key="1">
    <citation type="submission" date="2023-07" db="EMBL/GenBank/DDBJ databases">
        <authorList>
            <person name="Lian W.-H."/>
        </authorList>
    </citation>
    <scope>NUCLEOTIDE SEQUENCE [LARGE SCALE GENOMIC DNA]</scope>
    <source>
        <strain evidence="2 3">SYSU DXS3180</strain>
    </source>
</reference>
<dbReference type="InterPro" id="IPR023393">
    <property type="entry name" value="START-like_dom_sf"/>
</dbReference>
<name>A0ABV3ZIN8_9BACT</name>
<keyword evidence="3" id="KW-1185">Reference proteome</keyword>
<comment type="caution">
    <text evidence="2">The sequence shown here is derived from an EMBL/GenBank/DDBJ whole genome shotgun (WGS) entry which is preliminary data.</text>
</comment>
<dbReference type="InterPro" id="IPR028347">
    <property type="entry name" value="START_dom_prot"/>
</dbReference>
<dbReference type="InterPro" id="IPR051213">
    <property type="entry name" value="START_lipid_transfer"/>
</dbReference>
<dbReference type="RefSeq" id="WP_369331102.1">
    <property type="nucleotide sequence ID" value="NZ_JAULBC010000007.1"/>
</dbReference>
<evidence type="ECO:0000259" key="1">
    <source>
        <dbReference type="PROSITE" id="PS50848"/>
    </source>
</evidence>
<feature type="domain" description="START" evidence="1">
    <location>
        <begin position="31"/>
        <end position="207"/>
    </location>
</feature>
<dbReference type="EMBL" id="JAULBC010000007">
    <property type="protein sequence ID" value="MEX6689693.1"/>
    <property type="molecule type" value="Genomic_DNA"/>
</dbReference>
<evidence type="ECO:0000313" key="2">
    <source>
        <dbReference type="EMBL" id="MEX6689693.1"/>
    </source>
</evidence>
<dbReference type="Gene3D" id="3.30.530.20">
    <property type="match status" value="1"/>
</dbReference>
<dbReference type="PANTHER" id="PTHR19308">
    <property type="entry name" value="PHOSPHATIDYLCHOLINE TRANSFER PROTEIN"/>
    <property type="match status" value="1"/>
</dbReference>
<dbReference type="SUPFAM" id="SSF55961">
    <property type="entry name" value="Bet v1-like"/>
    <property type="match status" value="1"/>
</dbReference>
<dbReference type="Pfam" id="PF01852">
    <property type="entry name" value="START"/>
    <property type="match status" value="1"/>
</dbReference>
<proteinExistence type="predicted"/>
<accession>A0ABV3ZIN8</accession>
<dbReference type="Proteomes" id="UP001560573">
    <property type="component" value="Unassembled WGS sequence"/>
</dbReference>
<sequence>MTIKLRGTINTITVIVALICTTTSSYSQTDWKLVKDKDGIKVYTAPSHSSKFKAIKVECDMPGTFDKFISVLQDIPKQTEWVYATKKAYLVKKVSDNELYYYAETSIPWPMTNRDAAIKLESKKDSEKNTLLVTQTAVSNVVPKKKDIVRVASLDGRYEVSTADKKLHVVYYINIDPAGDMPPWIVNIFSTKGPYETFKALRERMEK</sequence>
<gene>
    <name evidence="2" type="ORF">QTN47_19465</name>
</gene>
<organism evidence="2 3">
    <name type="scientific">Danxiaibacter flavus</name>
    <dbReference type="NCBI Taxonomy" id="3049108"/>
    <lineage>
        <taxon>Bacteria</taxon>
        <taxon>Pseudomonadati</taxon>
        <taxon>Bacteroidota</taxon>
        <taxon>Chitinophagia</taxon>
        <taxon>Chitinophagales</taxon>
        <taxon>Chitinophagaceae</taxon>
        <taxon>Danxiaibacter</taxon>
    </lineage>
</organism>
<dbReference type="PANTHER" id="PTHR19308:SF14">
    <property type="entry name" value="START DOMAIN-CONTAINING PROTEIN"/>
    <property type="match status" value="1"/>
</dbReference>
<dbReference type="PROSITE" id="PS50848">
    <property type="entry name" value="START"/>
    <property type="match status" value="1"/>
</dbReference>
<evidence type="ECO:0000313" key="3">
    <source>
        <dbReference type="Proteomes" id="UP001560573"/>
    </source>
</evidence>